<evidence type="ECO:0000313" key="3">
    <source>
        <dbReference type="Proteomes" id="UP001159427"/>
    </source>
</evidence>
<sequence length="167" mass="17993">MGDTGPQGDKGDSGPQGPQGIKGETGPQGAQGAGNFSQCSYKEYQGITVSPGSVATAEAEVLETASLSYQGSTVHENQGNVINMARIVAENAHHKTHWHTMKAYNTRPGKKILGVSCSTNNAKEYNLQRVQVGQQYKYLCTCKGQSSLFSGSTMWCKVHYWECPLTT</sequence>
<dbReference type="Gene3D" id="1.20.5.320">
    <property type="entry name" value="6-Phosphogluconate Dehydrogenase, domain 3"/>
    <property type="match status" value="1"/>
</dbReference>
<evidence type="ECO:0000256" key="1">
    <source>
        <dbReference type="SAM" id="MobiDB-lite"/>
    </source>
</evidence>
<accession>A0ABN8LZ99</accession>
<comment type="caution">
    <text evidence="2">The sequence shown here is derived from an EMBL/GenBank/DDBJ whole genome shotgun (WGS) entry which is preliminary data.</text>
</comment>
<evidence type="ECO:0000313" key="2">
    <source>
        <dbReference type="EMBL" id="CAH3021091.1"/>
    </source>
</evidence>
<feature type="region of interest" description="Disordered" evidence="1">
    <location>
        <begin position="1"/>
        <end position="34"/>
    </location>
</feature>
<dbReference type="EMBL" id="CALNXI010000169">
    <property type="protein sequence ID" value="CAH3021091.1"/>
    <property type="molecule type" value="Genomic_DNA"/>
</dbReference>
<gene>
    <name evidence="2" type="ORF">PEVE_00009868</name>
</gene>
<reference evidence="2 3" key="1">
    <citation type="submission" date="2022-05" db="EMBL/GenBank/DDBJ databases">
        <authorList>
            <consortium name="Genoscope - CEA"/>
            <person name="William W."/>
        </authorList>
    </citation>
    <scope>NUCLEOTIDE SEQUENCE [LARGE SCALE GENOMIC DNA]</scope>
</reference>
<organism evidence="2 3">
    <name type="scientific">Porites evermanni</name>
    <dbReference type="NCBI Taxonomy" id="104178"/>
    <lineage>
        <taxon>Eukaryota</taxon>
        <taxon>Metazoa</taxon>
        <taxon>Cnidaria</taxon>
        <taxon>Anthozoa</taxon>
        <taxon>Hexacorallia</taxon>
        <taxon>Scleractinia</taxon>
        <taxon>Fungiina</taxon>
        <taxon>Poritidae</taxon>
        <taxon>Porites</taxon>
    </lineage>
</organism>
<name>A0ABN8LZ99_9CNID</name>
<protein>
    <submittedName>
        <fullName evidence="2">Uncharacterized protein</fullName>
    </submittedName>
</protein>
<proteinExistence type="predicted"/>
<keyword evidence="3" id="KW-1185">Reference proteome</keyword>
<dbReference type="Proteomes" id="UP001159427">
    <property type="component" value="Unassembled WGS sequence"/>
</dbReference>